<organism evidence="1 2">
    <name type="scientific">Nannocystis radixulma</name>
    <dbReference type="NCBI Taxonomy" id="2995305"/>
    <lineage>
        <taxon>Bacteria</taxon>
        <taxon>Pseudomonadati</taxon>
        <taxon>Myxococcota</taxon>
        <taxon>Polyangia</taxon>
        <taxon>Nannocystales</taxon>
        <taxon>Nannocystaceae</taxon>
        <taxon>Nannocystis</taxon>
    </lineage>
</organism>
<accession>A0ABT5BPM9</accession>
<keyword evidence="2" id="KW-1185">Reference proteome</keyword>
<comment type="caution">
    <text evidence="1">The sequence shown here is derived from an EMBL/GenBank/DDBJ whole genome shotgun (WGS) entry which is preliminary data.</text>
</comment>
<dbReference type="RefSeq" id="WP_272010626.1">
    <property type="nucleotide sequence ID" value="NZ_JAQNDN010000028.1"/>
</dbReference>
<protein>
    <submittedName>
        <fullName evidence="1">Uncharacterized protein</fullName>
    </submittedName>
</protein>
<proteinExistence type="predicted"/>
<name>A0ABT5BPM9_9BACT</name>
<evidence type="ECO:0000313" key="2">
    <source>
        <dbReference type="Proteomes" id="UP001217838"/>
    </source>
</evidence>
<gene>
    <name evidence="1" type="ORF">POL58_47560</name>
</gene>
<sequence length="62" mass="6395">MRLVVSRGATTSMGAIASNNFQLVDFTVPPGEGGTWTITIERTYNAGVSGVDLALTVGEHGA</sequence>
<evidence type="ECO:0000313" key="1">
    <source>
        <dbReference type="EMBL" id="MDC0675494.1"/>
    </source>
</evidence>
<reference evidence="1 2" key="1">
    <citation type="submission" date="2022-11" db="EMBL/GenBank/DDBJ databases">
        <title>Minimal conservation of predation-associated metabolite biosynthetic gene clusters underscores biosynthetic potential of Myxococcota including descriptions for ten novel species: Archangium lansinium sp. nov., Myxococcus landrumus sp. nov., Nannocystis bai.</title>
        <authorList>
            <person name="Ahearne A."/>
            <person name="Stevens C."/>
            <person name="Dowd S."/>
        </authorList>
    </citation>
    <scope>NUCLEOTIDE SEQUENCE [LARGE SCALE GENOMIC DNA]</scope>
    <source>
        <strain evidence="1 2">NCELM</strain>
    </source>
</reference>
<dbReference type="EMBL" id="JAQNDN010000028">
    <property type="protein sequence ID" value="MDC0675494.1"/>
    <property type="molecule type" value="Genomic_DNA"/>
</dbReference>
<dbReference type="Proteomes" id="UP001217838">
    <property type="component" value="Unassembled WGS sequence"/>
</dbReference>